<evidence type="ECO:0000256" key="3">
    <source>
        <dbReference type="ARBA" id="ARBA00022989"/>
    </source>
</evidence>
<dbReference type="InterPro" id="IPR049326">
    <property type="entry name" value="Rhodopsin_dom_fungi"/>
</dbReference>
<evidence type="ECO:0000259" key="7">
    <source>
        <dbReference type="Pfam" id="PF20684"/>
    </source>
</evidence>
<evidence type="ECO:0000313" key="10">
    <source>
        <dbReference type="RefSeq" id="XP_033572310.1"/>
    </source>
</evidence>
<dbReference type="PANTHER" id="PTHR33048">
    <property type="entry name" value="PTH11-LIKE INTEGRAL MEMBRANE PROTEIN (AFU_ORTHOLOGUE AFUA_5G11245)"/>
    <property type="match status" value="1"/>
</dbReference>
<keyword evidence="2 6" id="KW-0812">Transmembrane</keyword>
<evidence type="ECO:0000256" key="2">
    <source>
        <dbReference type="ARBA" id="ARBA00022692"/>
    </source>
</evidence>
<proteinExistence type="inferred from homology"/>
<keyword evidence="4 6" id="KW-0472">Membrane</keyword>
<sequence length="205" mass="23044">MSSIECSLNFNIASIPVIVLRRAKMKTRQKFAVGSFLCLSLVMVAMAVARVSKMHGVTAMDIPYEYFWQYLEAAVALLMASLTSFRTFFVIAKQRKRYQERMKRPLYSFREFRSRFGGRRHEEDVEGTELPEIPRATMTGMWTYIHSNNRIAVAGTVDDTSLMLSQQEPLGSSGCSAPSSFIAEPGSLMLRSTSARSLMTRVAAT</sequence>
<feature type="transmembrane region" description="Helical" evidence="6">
    <location>
        <begin position="70"/>
        <end position="92"/>
    </location>
</feature>
<organism evidence="8">
    <name type="scientific">Mytilinidion resinicola</name>
    <dbReference type="NCBI Taxonomy" id="574789"/>
    <lineage>
        <taxon>Eukaryota</taxon>
        <taxon>Fungi</taxon>
        <taxon>Dikarya</taxon>
        <taxon>Ascomycota</taxon>
        <taxon>Pezizomycotina</taxon>
        <taxon>Dothideomycetes</taxon>
        <taxon>Pleosporomycetidae</taxon>
        <taxon>Mytilinidiales</taxon>
        <taxon>Mytilinidiaceae</taxon>
        <taxon>Mytilinidion</taxon>
    </lineage>
</organism>
<reference evidence="8 10" key="1">
    <citation type="journal article" date="2020" name="Stud. Mycol.">
        <title>101 Dothideomycetes genomes: a test case for predicting lifestyles and emergence of pathogens.</title>
        <authorList>
            <person name="Haridas S."/>
            <person name="Albert R."/>
            <person name="Binder M."/>
            <person name="Bloem J."/>
            <person name="Labutti K."/>
            <person name="Salamov A."/>
            <person name="Andreopoulos B."/>
            <person name="Baker S."/>
            <person name="Barry K."/>
            <person name="Bills G."/>
            <person name="Bluhm B."/>
            <person name="Cannon C."/>
            <person name="Castanera R."/>
            <person name="Culley D."/>
            <person name="Daum C."/>
            <person name="Ezra D."/>
            <person name="Gonzalez J."/>
            <person name="Henrissat B."/>
            <person name="Kuo A."/>
            <person name="Liang C."/>
            <person name="Lipzen A."/>
            <person name="Lutzoni F."/>
            <person name="Magnuson J."/>
            <person name="Mondo S."/>
            <person name="Nolan M."/>
            <person name="Ohm R."/>
            <person name="Pangilinan J."/>
            <person name="Park H.-J."/>
            <person name="Ramirez L."/>
            <person name="Alfaro M."/>
            <person name="Sun H."/>
            <person name="Tritt A."/>
            <person name="Yoshinaga Y."/>
            <person name="Zwiers L.-H."/>
            <person name="Turgeon B."/>
            <person name="Goodwin S."/>
            <person name="Spatafora J."/>
            <person name="Crous P."/>
            <person name="Grigoriev I."/>
        </authorList>
    </citation>
    <scope>NUCLEOTIDE SEQUENCE</scope>
    <source>
        <strain evidence="8 10">CBS 304.34</strain>
    </source>
</reference>
<feature type="transmembrane region" description="Helical" evidence="6">
    <location>
        <begin position="31"/>
        <end position="50"/>
    </location>
</feature>
<dbReference type="Proteomes" id="UP000504636">
    <property type="component" value="Unplaced"/>
</dbReference>
<keyword evidence="9" id="KW-1185">Reference proteome</keyword>
<dbReference type="InterPro" id="IPR052337">
    <property type="entry name" value="SAT4-like"/>
</dbReference>
<dbReference type="EMBL" id="MU003710">
    <property type="protein sequence ID" value="KAF2805346.1"/>
    <property type="molecule type" value="Genomic_DNA"/>
</dbReference>
<comment type="similarity">
    <text evidence="5">Belongs to the SAT4 family.</text>
</comment>
<dbReference type="AlphaFoldDB" id="A0A6A6Y950"/>
<feature type="domain" description="Rhodopsin" evidence="7">
    <location>
        <begin position="2"/>
        <end position="89"/>
    </location>
</feature>
<evidence type="ECO:0000313" key="9">
    <source>
        <dbReference type="Proteomes" id="UP000504636"/>
    </source>
</evidence>
<dbReference type="PANTHER" id="PTHR33048:SF162">
    <property type="entry name" value="SATRATOXIN BIOSYNTHESIS SC1 CLUSTER PROTEIN 4"/>
    <property type="match status" value="1"/>
</dbReference>
<comment type="subcellular location">
    <subcellularLocation>
        <location evidence="1">Membrane</location>
        <topology evidence="1">Multi-pass membrane protein</topology>
    </subcellularLocation>
</comment>
<name>A0A6A6Y950_9PEZI</name>
<evidence type="ECO:0000256" key="1">
    <source>
        <dbReference type="ARBA" id="ARBA00004141"/>
    </source>
</evidence>
<dbReference type="OrthoDB" id="444631at2759"/>
<keyword evidence="3 6" id="KW-1133">Transmembrane helix</keyword>
<protein>
    <recommendedName>
        <fullName evidence="7">Rhodopsin domain-containing protein</fullName>
    </recommendedName>
</protein>
<reference evidence="10" key="2">
    <citation type="submission" date="2020-04" db="EMBL/GenBank/DDBJ databases">
        <authorList>
            <consortium name="NCBI Genome Project"/>
        </authorList>
    </citation>
    <scope>NUCLEOTIDE SEQUENCE</scope>
    <source>
        <strain evidence="10">CBS 304.34</strain>
    </source>
</reference>
<dbReference type="GeneID" id="54469312"/>
<dbReference type="RefSeq" id="XP_033572310.1">
    <property type="nucleotide sequence ID" value="XM_033728419.1"/>
</dbReference>
<evidence type="ECO:0000313" key="8">
    <source>
        <dbReference type="EMBL" id="KAF2805346.1"/>
    </source>
</evidence>
<evidence type="ECO:0000256" key="6">
    <source>
        <dbReference type="SAM" id="Phobius"/>
    </source>
</evidence>
<gene>
    <name evidence="8 10" type="ORF">BDZ99DRAFT_574927</name>
</gene>
<reference evidence="10" key="3">
    <citation type="submission" date="2025-04" db="UniProtKB">
        <authorList>
            <consortium name="RefSeq"/>
        </authorList>
    </citation>
    <scope>IDENTIFICATION</scope>
    <source>
        <strain evidence="10">CBS 304.34</strain>
    </source>
</reference>
<evidence type="ECO:0000256" key="5">
    <source>
        <dbReference type="ARBA" id="ARBA00038359"/>
    </source>
</evidence>
<dbReference type="Pfam" id="PF20684">
    <property type="entry name" value="Fung_rhodopsin"/>
    <property type="match status" value="1"/>
</dbReference>
<accession>A0A6A6Y950</accession>
<evidence type="ECO:0000256" key="4">
    <source>
        <dbReference type="ARBA" id="ARBA00023136"/>
    </source>
</evidence>
<dbReference type="GO" id="GO:0016020">
    <property type="term" value="C:membrane"/>
    <property type="evidence" value="ECO:0007669"/>
    <property type="project" value="UniProtKB-SubCell"/>
</dbReference>